<gene>
    <name evidence="2" type="ORF">MNB_SV-13-787</name>
</gene>
<accession>A0A1W1CZX5</accession>
<dbReference type="AlphaFoldDB" id="A0A1W1CZX5"/>
<feature type="transmembrane region" description="Helical" evidence="1">
    <location>
        <begin position="61"/>
        <end position="85"/>
    </location>
</feature>
<keyword evidence="1" id="KW-0812">Transmembrane</keyword>
<sequence>MTDLYDPYRNAVRQTLQDKAIEKRKKDFIEKANKNKAKKFLKKKIYLSDFINLPEGLANSIFLGLFITIPYFFGIIFIFIVLAKANFHIYETIGNSFAFSWVIGYELLAGILLLIILKSSINFR</sequence>
<name>A0A1W1CZX5_9ZZZZ</name>
<protein>
    <submittedName>
        <fullName evidence="2">Uncharacterized protein</fullName>
    </submittedName>
</protein>
<proteinExistence type="predicted"/>
<organism evidence="2">
    <name type="scientific">hydrothermal vent metagenome</name>
    <dbReference type="NCBI Taxonomy" id="652676"/>
    <lineage>
        <taxon>unclassified sequences</taxon>
        <taxon>metagenomes</taxon>
        <taxon>ecological metagenomes</taxon>
    </lineage>
</organism>
<feature type="transmembrane region" description="Helical" evidence="1">
    <location>
        <begin position="97"/>
        <end position="117"/>
    </location>
</feature>
<evidence type="ECO:0000256" key="1">
    <source>
        <dbReference type="SAM" id="Phobius"/>
    </source>
</evidence>
<keyword evidence="1" id="KW-0472">Membrane</keyword>
<dbReference type="EMBL" id="FPHM01000241">
    <property type="protein sequence ID" value="SFV71408.1"/>
    <property type="molecule type" value="Genomic_DNA"/>
</dbReference>
<keyword evidence="1" id="KW-1133">Transmembrane helix</keyword>
<evidence type="ECO:0000313" key="2">
    <source>
        <dbReference type="EMBL" id="SFV71408.1"/>
    </source>
</evidence>
<reference evidence="2" key="1">
    <citation type="submission" date="2016-10" db="EMBL/GenBank/DDBJ databases">
        <authorList>
            <person name="de Groot N.N."/>
        </authorList>
    </citation>
    <scope>NUCLEOTIDE SEQUENCE</scope>
</reference>